<dbReference type="SUPFAM" id="SSF53474">
    <property type="entry name" value="alpha/beta-Hydrolases"/>
    <property type="match status" value="1"/>
</dbReference>
<dbReference type="Proteomes" id="UP001139410">
    <property type="component" value="Unassembled WGS sequence"/>
</dbReference>
<dbReference type="PANTHER" id="PTHR36837">
    <property type="entry name" value="POLY(3-HYDROXYALKANOATE) POLYMERASE SUBUNIT PHAC"/>
    <property type="match status" value="1"/>
</dbReference>
<dbReference type="PANTHER" id="PTHR36837:SF5">
    <property type="entry name" value="POLY-3-HYDROXYBUTYRATE SYNTHASE"/>
    <property type="match status" value="1"/>
</dbReference>
<reference evidence="4" key="1">
    <citation type="submission" date="2022-01" db="EMBL/GenBank/DDBJ databases">
        <authorList>
            <person name="Jo J.-H."/>
            <person name="Im W.-T."/>
        </authorList>
    </citation>
    <scope>NUCLEOTIDE SEQUENCE</scope>
    <source>
        <strain evidence="4">G124</strain>
    </source>
</reference>
<name>A0A9X1QHQ5_9SPHN</name>
<evidence type="ECO:0000256" key="1">
    <source>
        <dbReference type="ARBA" id="ARBA00022679"/>
    </source>
</evidence>
<evidence type="ECO:0000313" key="4">
    <source>
        <dbReference type="EMBL" id="MCF2513541.1"/>
    </source>
</evidence>
<dbReference type="GO" id="GO:0016746">
    <property type="term" value="F:acyltransferase activity"/>
    <property type="evidence" value="ECO:0007669"/>
    <property type="project" value="UniProtKB-KW"/>
</dbReference>
<dbReference type="EMBL" id="JAKFGM010000001">
    <property type="protein sequence ID" value="MCF2513541.1"/>
    <property type="molecule type" value="Genomic_DNA"/>
</dbReference>
<keyword evidence="1" id="KW-0808">Transferase</keyword>
<gene>
    <name evidence="4" type="ORF">LVY65_00440</name>
</gene>
<keyword evidence="5" id="KW-1185">Reference proteome</keyword>
<keyword evidence="2" id="KW-0012">Acyltransferase</keyword>
<dbReference type="RefSeq" id="WP_235066050.1">
    <property type="nucleotide sequence ID" value="NZ_JAKFGM010000001.1"/>
</dbReference>
<dbReference type="InterPro" id="IPR029058">
    <property type="entry name" value="AB_hydrolase_fold"/>
</dbReference>
<comment type="caution">
    <text evidence="4">The sequence shown here is derived from an EMBL/GenBank/DDBJ whole genome shotgun (WGS) entry which is preliminary data.</text>
</comment>
<dbReference type="Gene3D" id="3.40.50.1820">
    <property type="entry name" value="alpha/beta hydrolase"/>
    <property type="match status" value="1"/>
</dbReference>
<dbReference type="InterPro" id="IPR051321">
    <property type="entry name" value="PHA/PHB_synthase"/>
</dbReference>
<dbReference type="Pfam" id="PF07167">
    <property type="entry name" value="PhaC_N"/>
    <property type="match status" value="1"/>
</dbReference>
<dbReference type="InterPro" id="IPR010941">
    <property type="entry name" value="PhaC_N"/>
</dbReference>
<organism evidence="4 5">
    <name type="scientific">Sphingomonas cremea</name>
    <dbReference type="NCBI Taxonomy" id="2904799"/>
    <lineage>
        <taxon>Bacteria</taxon>
        <taxon>Pseudomonadati</taxon>
        <taxon>Pseudomonadota</taxon>
        <taxon>Alphaproteobacteria</taxon>
        <taxon>Sphingomonadales</taxon>
        <taxon>Sphingomonadaceae</taxon>
        <taxon>Sphingomonas</taxon>
    </lineage>
</organism>
<feature type="domain" description="Poly-beta-hydroxybutyrate polymerase N-terminal" evidence="3">
    <location>
        <begin position="78"/>
        <end position="248"/>
    </location>
</feature>
<evidence type="ECO:0000259" key="3">
    <source>
        <dbReference type="Pfam" id="PF07167"/>
    </source>
</evidence>
<evidence type="ECO:0000313" key="5">
    <source>
        <dbReference type="Proteomes" id="UP001139410"/>
    </source>
</evidence>
<proteinExistence type="predicted"/>
<dbReference type="GO" id="GO:0042619">
    <property type="term" value="P:poly-hydroxybutyrate biosynthetic process"/>
    <property type="evidence" value="ECO:0007669"/>
    <property type="project" value="InterPro"/>
</dbReference>
<protein>
    <submittedName>
        <fullName evidence="4">Class I poly(R)-hydroxyalkanoic acid synthase</fullName>
    </submittedName>
</protein>
<evidence type="ECO:0000256" key="2">
    <source>
        <dbReference type="ARBA" id="ARBA00023315"/>
    </source>
</evidence>
<accession>A0A9X1QHQ5</accession>
<dbReference type="AlphaFoldDB" id="A0A9X1QHQ5"/>
<sequence>MIADLTRQLQDAAKKMMKGEVKTTLPFDPFAVAQATSEFALGLAMKPTDLMQVQLAAAQQWGAFWTGALAGKETEKPRDRRFGAPEWQDDAYYRGIRDAYLLASKQLREIVSLGEGSQSGTAMVSFLLDQYLNAISPANFAATNPEVVKRTKETGGANLVQGFAHLIEDISSGKGIVQRRTDPTAFEKGKTIAATPGEVVYENDLFQLIQYTPTTDKVAAEPLLYVPPLVNRYYMIDLVPRQSLVKWLVDEGRTVFVVSWVNPTEAHKDKGVGDYVLDGIVEAVGQVRQRTGASPDLFAFCLGGTLVAIALAWLAAKKRADEVNSATLIGSLVDFADMRDWSAFVHEGHLAALEDHLESQGFIDSLELQRLFAAMRANDLIWSSVVNHYLLDRPAPPSDLLYWFEDGARIPSAFLKGYNRDLLLNNRLKEPAGFEVGGVPIDLAAIKTPVLVIALKDDHVSAWEAVYRGARDIGTEFILGGSGHNAGVINPPAANKHGFWTNKAKPADANEWLASATRHEGSWWPTWTKWLDAHGGKRKVPARTIKDGIEPAPGRYAMMK</sequence>